<keyword evidence="8" id="KW-1185">Reference proteome</keyword>
<feature type="transmembrane region" description="Helical" evidence="5">
    <location>
        <begin position="419"/>
        <end position="438"/>
    </location>
</feature>
<feature type="transmembrane region" description="Helical" evidence="5">
    <location>
        <begin position="309"/>
        <end position="331"/>
    </location>
</feature>
<dbReference type="AlphaFoldDB" id="A0A087EFF0"/>
<organism evidence="7 8">
    <name type="scientific">Bifidobacterium tsurumiense</name>
    <dbReference type="NCBI Taxonomy" id="356829"/>
    <lineage>
        <taxon>Bacteria</taxon>
        <taxon>Bacillati</taxon>
        <taxon>Actinomycetota</taxon>
        <taxon>Actinomycetes</taxon>
        <taxon>Bifidobacteriales</taxon>
        <taxon>Bifidobacteriaceae</taxon>
        <taxon>Bifidobacterium</taxon>
    </lineage>
</organism>
<protein>
    <submittedName>
        <fullName evidence="7">Regulatory protein</fullName>
    </submittedName>
</protein>
<reference evidence="7 8" key="1">
    <citation type="submission" date="2014-03" db="EMBL/GenBank/DDBJ databases">
        <title>Genomics of Bifidobacteria.</title>
        <authorList>
            <person name="Ventura M."/>
            <person name="Milani C."/>
            <person name="Lugli G.A."/>
        </authorList>
    </citation>
    <scope>NUCLEOTIDE SEQUENCE [LARGE SCALE GENOMIC DNA]</scope>
    <source>
        <strain evidence="7 8">JCM 13495</strain>
    </source>
</reference>
<keyword evidence="3" id="KW-0328">Glycosyltransferase</keyword>
<dbReference type="SUPFAM" id="SSF53448">
    <property type="entry name" value="Nucleotide-diphospho-sugar transferases"/>
    <property type="match status" value="1"/>
</dbReference>
<evidence type="ECO:0000256" key="1">
    <source>
        <dbReference type="ARBA" id="ARBA00004776"/>
    </source>
</evidence>
<dbReference type="Gene3D" id="3.90.550.10">
    <property type="entry name" value="Spore Coat Polysaccharide Biosynthesis Protein SpsA, Chain A"/>
    <property type="match status" value="1"/>
</dbReference>
<dbReference type="Proteomes" id="UP000029080">
    <property type="component" value="Unassembled WGS sequence"/>
</dbReference>
<sequence>MRTLERMSSTDSTDIQQMVASLLANRPYSHRQDVDEGVVAAVTLEHDMRFIEATLQAVLSQSVLPGLIIVADCTDSIGQPVQSSFEVIPSPSGLALRMPQSKRVTVQLVGVKAPRSFTDAMSQALKVAKVPTSMRCVWMLHDDSRPADEHCLETLLEAWRSAPTASLLGAKQLDWDAQALHNVGAYAAKHRIESLVVEGEPDQEQYDARRDVFSVSLAGALLPVATLRSLEGIDSWFGTFREGVDFCRRICLSGGRVVVVPKARIAHRRARFEGLRNREGHAIEDGRTENSALSRMAAQQRYCYTDRRLVLWPVIWLLSVFVSVAKAVWRLFNKQPYEAWCEICLPWLMWTGWTHAIRARRRVRRQSKVSLSRLSVLVVDRHQLAQWRDRRNALENQRNMVLLSPLAKAHLRVRMLRRWTAALAMAIVAGGFVIATNWEVFRSALSGGSLYSNTLLPTGASFQQLAEAATTPWAYGSATGMPAPPLPVAFGMDGCYTLHHWPYQRRAHCIILLGGAAECIIFLGLGGRIYPFGRGARDGWSVLGFAWHCLGAVCPGKCGDADGYGVSASRFRICLPCSGDVCYRRSCYSPRIGAICCCGGSVFCGCGHVGASIAAATYRVVCGIRDCCQKASCHVAAHTVACGIRACANHFERHPICSYGLLASALRRCHGVGYFRKCGTGEPWPWHHAHAGFWHSFGPQRRRLVSFGPMGMVDCRNIRYMCVGIPDRTCQILDGA</sequence>
<proteinExistence type="inferred from homology"/>
<evidence type="ECO:0000256" key="5">
    <source>
        <dbReference type="SAM" id="Phobius"/>
    </source>
</evidence>
<dbReference type="Pfam" id="PF13632">
    <property type="entry name" value="Glyco_trans_2_3"/>
    <property type="match status" value="1"/>
</dbReference>
<dbReference type="PANTHER" id="PTHR43179">
    <property type="entry name" value="RHAMNOSYLTRANSFERASE WBBL"/>
    <property type="match status" value="1"/>
</dbReference>
<accession>A0A087EFF0</accession>
<dbReference type="InterPro" id="IPR029044">
    <property type="entry name" value="Nucleotide-diphossugar_trans"/>
</dbReference>
<dbReference type="GO" id="GO:0016757">
    <property type="term" value="F:glycosyltransferase activity"/>
    <property type="evidence" value="ECO:0007669"/>
    <property type="project" value="UniProtKB-KW"/>
</dbReference>
<gene>
    <name evidence="7" type="ORF">BITS_1182</name>
</gene>
<comment type="similarity">
    <text evidence="2">Belongs to the glycosyltransferase 2 family.</text>
</comment>
<keyword evidence="5" id="KW-0472">Membrane</keyword>
<keyword evidence="5" id="KW-0812">Transmembrane</keyword>
<feature type="domain" description="Glycosyltransferase 2-like" evidence="6">
    <location>
        <begin position="137"/>
        <end position="323"/>
    </location>
</feature>
<evidence type="ECO:0000313" key="8">
    <source>
        <dbReference type="Proteomes" id="UP000029080"/>
    </source>
</evidence>
<keyword evidence="5" id="KW-1133">Transmembrane helix</keyword>
<evidence type="ECO:0000256" key="3">
    <source>
        <dbReference type="ARBA" id="ARBA00022676"/>
    </source>
</evidence>
<feature type="transmembrane region" description="Helical" evidence="5">
    <location>
        <begin position="510"/>
        <end position="530"/>
    </location>
</feature>
<dbReference type="InterPro" id="IPR001173">
    <property type="entry name" value="Glyco_trans_2-like"/>
</dbReference>
<dbReference type="EMBL" id="JGZU01000007">
    <property type="protein sequence ID" value="KFJ06501.1"/>
    <property type="molecule type" value="Genomic_DNA"/>
</dbReference>
<dbReference type="PANTHER" id="PTHR43179:SF12">
    <property type="entry name" value="GALACTOFURANOSYLTRANSFERASE GLFT2"/>
    <property type="match status" value="1"/>
</dbReference>
<comment type="pathway">
    <text evidence="1">Cell wall biogenesis; cell wall polysaccharide biosynthesis.</text>
</comment>
<dbReference type="eggNOG" id="COG5617">
    <property type="taxonomic scope" value="Bacteria"/>
</dbReference>
<evidence type="ECO:0000259" key="6">
    <source>
        <dbReference type="Pfam" id="PF13632"/>
    </source>
</evidence>
<dbReference type="STRING" id="356829.BITS_1182"/>
<comment type="caution">
    <text evidence="7">The sequence shown here is derived from an EMBL/GenBank/DDBJ whole genome shotgun (WGS) entry which is preliminary data.</text>
</comment>
<evidence type="ECO:0000256" key="2">
    <source>
        <dbReference type="ARBA" id="ARBA00006739"/>
    </source>
</evidence>
<name>A0A087EFF0_9BIFI</name>
<evidence type="ECO:0000313" key="7">
    <source>
        <dbReference type="EMBL" id="KFJ06501.1"/>
    </source>
</evidence>
<keyword evidence="4" id="KW-0808">Transferase</keyword>
<dbReference type="eggNOG" id="COG1216">
    <property type="taxonomic scope" value="Bacteria"/>
</dbReference>
<evidence type="ECO:0000256" key="4">
    <source>
        <dbReference type="ARBA" id="ARBA00022679"/>
    </source>
</evidence>